<gene>
    <name evidence="2" type="ORF">B0H15DRAFT_933950</name>
</gene>
<comment type="caution">
    <text evidence="2">The sequence shown here is derived from an EMBL/GenBank/DDBJ whole genome shotgun (WGS) entry which is preliminary data.</text>
</comment>
<dbReference type="AlphaFoldDB" id="A0AAD6TWC0"/>
<name>A0AAD6TWC0_9AGAR</name>
<organism evidence="2 3">
    <name type="scientific">Mycena belliarum</name>
    <dbReference type="NCBI Taxonomy" id="1033014"/>
    <lineage>
        <taxon>Eukaryota</taxon>
        <taxon>Fungi</taxon>
        <taxon>Dikarya</taxon>
        <taxon>Basidiomycota</taxon>
        <taxon>Agaricomycotina</taxon>
        <taxon>Agaricomycetes</taxon>
        <taxon>Agaricomycetidae</taxon>
        <taxon>Agaricales</taxon>
        <taxon>Marasmiineae</taxon>
        <taxon>Mycenaceae</taxon>
        <taxon>Mycena</taxon>
    </lineage>
</organism>
<feature type="compositionally biased region" description="Low complexity" evidence="1">
    <location>
        <begin position="204"/>
        <end position="229"/>
    </location>
</feature>
<feature type="non-terminal residue" evidence="2">
    <location>
        <position position="229"/>
    </location>
</feature>
<dbReference type="Proteomes" id="UP001222325">
    <property type="component" value="Unassembled WGS sequence"/>
</dbReference>
<evidence type="ECO:0000256" key="1">
    <source>
        <dbReference type="SAM" id="MobiDB-lite"/>
    </source>
</evidence>
<sequence>MPATTTTLCATLCAAPPTHTHTHAHAEYAARVPANANGPQCAHCGWRGGGHASNCPFSPALAAIAFPFPPAHDTVIVIALCMYLLIKFQEELKDIRPHSEPSLSRLTSGDLNASLFRTTTIRRLPPVLQLELDSLLGAIVLRTALALASREELCEKKLVDQRAITDTAKCTLTAPTERLSSSDAQSRRSAHISTPKYDRGRTTALVRSARSAPSVSTSSSCGSVRPTAP</sequence>
<reference evidence="2" key="1">
    <citation type="submission" date="2023-03" db="EMBL/GenBank/DDBJ databases">
        <title>Massive genome expansion in bonnet fungi (Mycena s.s.) driven by repeated elements and novel gene families across ecological guilds.</title>
        <authorList>
            <consortium name="Lawrence Berkeley National Laboratory"/>
            <person name="Harder C.B."/>
            <person name="Miyauchi S."/>
            <person name="Viragh M."/>
            <person name="Kuo A."/>
            <person name="Thoen E."/>
            <person name="Andreopoulos B."/>
            <person name="Lu D."/>
            <person name="Skrede I."/>
            <person name="Drula E."/>
            <person name="Henrissat B."/>
            <person name="Morin E."/>
            <person name="Kohler A."/>
            <person name="Barry K."/>
            <person name="LaButti K."/>
            <person name="Morin E."/>
            <person name="Salamov A."/>
            <person name="Lipzen A."/>
            <person name="Mereny Z."/>
            <person name="Hegedus B."/>
            <person name="Baldrian P."/>
            <person name="Stursova M."/>
            <person name="Weitz H."/>
            <person name="Taylor A."/>
            <person name="Grigoriev I.V."/>
            <person name="Nagy L.G."/>
            <person name="Martin F."/>
            <person name="Kauserud H."/>
        </authorList>
    </citation>
    <scope>NUCLEOTIDE SEQUENCE</scope>
    <source>
        <strain evidence="2">CBHHK173m</strain>
    </source>
</reference>
<feature type="compositionally biased region" description="Polar residues" evidence="1">
    <location>
        <begin position="175"/>
        <end position="184"/>
    </location>
</feature>
<feature type="region of interest" description="Disordered" evidence="1">
    <location>
        <begin position="175"/>
        <end position="229"/>
    </location>
</feature>
<evidence type="ECO:0000313" key="2">
    <source>
        <dbReference type="EMBL" id="KAJ7077665.1"/>
    </source>
</evidence>
<keyword evidence="3" id="KW-1185">Reference proteome</keyword>
<dbReference type="EMBL" id="JARJCN010000071">
    <property type="protein sequence ID" value="KAJ7077665.1"/>
    <property type="molecule type" value="Genomic_DNA"/>
</dbReference>
<proteinExistence type="predicted"/>
<evidence type="ECO:0000313" key="3">
    <source>
        <dbReference type="Proteomes" id="UP001222325"/>
    </source>
</evidence>
<protein>
    <submittedName>
        <fullName evidence="2">Uncharacterized protein</fullName>
    </submittedName>
</protein>
<accession>A0AAD6TWC0</accession>